<keyword evidence="2" id="KW-1185">Reference proteome</keyword>
<protein>
    <recommendedName>
        <fullName evidence="3">YtzH-like protein</fullName>
    </recommendedName>
</protein>
<dbReference type="RefSeq" id="WP_188499463.1">
    <property type="nucleotide sequence ID" value="NZ_BMFV01000071.1"/>
</dbReference>
<proteinExistence type="predicted"/>
<gene>
    <name evidence="1" type="ORF">GCM10007096_43120</name>
</gene>
<dbReference type="AlphaFoldDB" id="A0A8J3A1E7"/>
<organism evidence="1 2">
    <name type="scientific">Pullulanibacillus pueri</name>
    <dbReference type="NCBI Taxonomy" id="1437324"/>
    <lineage>
        <taxon>Bacteria</taxon>
        <taxon>Bacillati</taxon>
        <taxon>Bacillota</taxon>
        <taxon>Bacilli</taxon>
        <taxon>Bacillales</taxon>
        <taxon>Sporolactobacillaceae</taxon>
        <taxon>Pullulanibacillus</taxon>
    </lineage>
</organism>
<comment type="caution">
    <text evidence="1">The sequence shown here is derived from an EMBL/GenBank/DDBJ whole genome shotgun (WGS) entry which is preliminary data.</text>
</comment>
<evidence type="ECO:0000313" key="2">
    <source>
        <dbReference type="Proteomes" id="UP000656813"/>
    </source>
</evidence>
<dbReference type="Pfam" id="PF14165">
    <property type="entry name" value="YtzH"/>
    <property type="match status" value="1"/>
</dbReference>
<reference evidence="1" key="2">
    <citation type="submission" date="2020-09" db="EMBL/GenBank/DDBJ databases">
        <authorList>
            <person name="Sun Q."/>
            <person name="Zhou Y."/>
        </authorList>
    </citation>
    <scope>NUCLEOTIDE SEQUENCE</scope>
    <source>
        <strain evidence="1">CGMCC 1.12777</strain>
    </source>
</reference>
<sequence>MSLTANDRLNLIKDILRTHHLDGAASSSEYQQLYRTAQTLINDSNEQVTNANETLQAISDYSAKGMSLSGYDDHITENKDNLNSWLQTLNHNHPSKGWFAQRL</sequence>
<evidence type="ECO:0000313" key="1">
    <source>
        <dbReference type="EMBL" id="GGH89161.1"/>
    </source>
</evidence>
<dbReference type="InterPro" id="IPR025547">
    <property type="entry name" value="YtzH"/>
</dbReference>
<dbReference type="EMBL" id="BMFV01000071">
    <property type="protein sequence ID" value="GGH89161.1"/>
    <property type="molecule type" value="Genomic_DNA"/>
</dbReference>
<reference evidence="1" key="1">
    <citation type="journal article" date="2014" name="Int. J. Syst. Evol. Microbiol.">
        <title>Complete genome sequence of Corynebacterium casei LMG S-19264T (=DSM 44701T), isolated from a smear-ripened cheese.</title>
        <authorList>
            <consortium name="US DOE Joint Genome Institute (JGI-PGF)"/>
            <person name="Walter F."/>
            <person name="Albersmeier A."/>
            <person name="Kalinowski J."/>
            <person name="Ruckert C."/>
        </authorList>
    </citation>
    <scope>NUCLEOTIDE SEQUENCE</scope>
    <source>
        <strain evidence="1">CGMCC 1.12777</strain>
    </source>
</reference>
<evidence type="ECO:0008006" key="3">
    <source>
        <dbReference type="Google" id="ProtNLM"/>
    </source>
</evidence>
<accession>A0A8J3A1E7</accession>
<dbReference type="Proteomes" id="UP000656813">
    <property type="component" value="Unassembled WGS sequence"/>
</dbReference>
<name>A0A8J3A1E7_9BACL</name>